<evidence type="ECO:0000259" key="3">
    <source>
        <dbReference type="Pfam" id="PF01826"/>
    </source>
</evidence>
<gene>
    <name evidence="5 6" type="primary">LOC101733006</name>
</gene>
<dbReference type="Proteomes" id="UP000008143">
    <property type="component" value="Chromosome 7"/>
</dbReference>
<dbReference type="AGR" id="Xenbase:XB-GENE-29086663"/>
<dbReference type="SUPFAM" id="SSF57567">
    <property type="entry name" value="Serine protease inhibitors"/>
    <property type="match status" value="5"/>
</dbReference>
<dbReference type="PANTHER" id="PTHR23259">
    <property type="entry name" value="RIDDLE"/>
    <property type="match status" value="1"/>
</dbReference>
<feature type="domain" description="TIL" evidence="3">
    <location>
        <begin position="220"/>
        <end position="271"/>
    </location>
</feature>
<dbReference type="Xenbase" id="XB-GENE-29086663">
    <property type="gene designation" value="LOC101733006"/>
</dbReference>
<feature type="domain" description="TIL" evidence="3">
    <location>
        <begin position="162"/>
        <end position="213"/>
    </location>
</feature>
<organism evidence="4 5">
    <name type="scientific">Xenopus tropicalis</name>
    <name type="common">Western clawed frog</name>
    <name type="synonym">Silurana tropicalis</name>
    <dbReference type="NCBI Taxonomy" id="8364"/>
    <lineage>
        <taxon>Eukaryota</taxon>
        <taxon>Metazoa</taxon>
        <taxon>Chordata</taxon>
        <taxon>Craniata</taxon>
        <taxon>Vertebrata</taxon>
        <taxon>Euteleostomi</taxon>
        <taxon>Amphibia</taxon>
        <taxon>Batrachia</taxon>
        <taxon>Anura</taxon>
        <taxon>Pipoidea</taxon>
        <taxon>Pipidae</taxon>
        <taxon>Xenopodinae</taxon>
        <taxon>Xenopus</taxon>
        <taxon>Silurana</taxon>
    </lineage>
</organism>
<dbReference type="InterPro" id="IPR051368">
    <property type="entry name" value="SerProtInhib-TIL_Domain"/>
</dbReference>
<name>A0A8J1JZL3_XENTR</name>
<keyword evidence="1" id="KW-0646">Protease inhibitor</keyword>
<dbReference type="OMA" id="REDQCPT"/>
<keyword evidence="2" id="KW-1015">Disulfide bond</keyword>
<dbReference type="RefSeq" id="XP_031762435.1">
    <property type="nucleotide sequence ID" value="XM_031906575.1"/>
</dbReference>
<evidence type="ECO:0000256" key="2">
    <source>
        <dbReference type="ARBA" id="ARBA00023157"/>
    </source>
</evidence>
<dbReference type="GeneID" id="101733006"/>
<sequence length="457" mass="51239">MAALSRTQEDASEQWWKNSMMATWQKYSSLGLLAMALLFVAVDQSQAGRQSVLAPAVDQSNFETQCPPNMVYDCMRTCFSNCDNLNSPIDACNETCIMGCDCKDGFVFKSKDSKICVRVSTSFQEVGIDFIFEEGEFLGEILGWNYRVILKITHVGVEATSCPPDAEWSNCAGCESYCATLNLICTEECREGCKCKEDGYVLYENVCVPANKCPEEGTLCPADAEWTDCVGCESDCSTLNQACSKECREGCKCKEEGYVLYKRVCIPASKCPTQELSCPPRQAWSLCTGCWSFCPIWRQPCQPFCQEACACEQSGYVLHGNHCIPFEECPIIPRKGFGCPHDTELRNCSDCRSFCPTLGRECDNICRNGCVCKERDHVLRKGKCIQRRDCPVTNVHVDLCPMHAEWRFCTKCSDYCFPKSDCRKKCNGGCACRDKALVYYKGKCIRRPECPKLPKQG</sequence>
<dbReference type="PANTHER" id="PTHR23259:SF82">
    <property type="entry name" value="SERINE PROTEASE INHIBITOR 1 PROTEIN"/>
    <property type="match status" value="1"/>
</dbReference>
<evidence type="ECO:0000313" key="6">
    <source>
        <dbReference type="Xenbase" id="XB-GENE-29086663"/>
    </source>
</evidence>
<protein>
    <submittedName>
        <fullName evidence="5">Zonadhesin</fullName>
    </submittedName>
</protein>
<dbReference type="GO" id="GO:0030414">
    <property type="term" value="F:peptidase inhibitor activity"/>
    <property type="evidence" value="ECO:0007669"/>
    <property type="project" value="UniProtKB-KW"/>
</dbReference>
<feature type="domain" description="TIL" evidence="3">
    <location>
        <begin position="66"/>
        <end position="119"/>
    </location>
</feature>
<dbReference type="Gene3D" id="2.10.25.10">
    <property type="entry name" value="Laminin"/>
    <property type="match status" value="4"/>
</dbReference>
<evidence type="ECO:0000256" key="1">
    <source>
        <dbReference type="ARBA" id="ARBA00022690"/>
    </source>
</evidence>
<reference evidence="5" key="1">
    <citation type="submission" date="2025-08" db="UniProtKB">
        <authorList>
            <consortium name="RefSeq"/>
        </authorList>
    </citation>
    <scope>IDENTIFICATION</scope>
    <source>
        <strain evidence="5">Nigerian</strain>
        <tissue evidence="5">Liver and blood</tissue>
    </source>
</reference>
<proteinExistence type="predicted"/>
<evidence type="ECO:0000313" key="5">
    <source>
        <dbReference type="RefSeq" id="XP_031762435.1"/>
    </source>
</evidence>
<dbReference type="InterPro" id="IPR036084">
    <property type="entry name" value="Ser_inhib-like_sf"/>
</dbReference>
<dbReference type="Pfam" id="PF01826">
    <property type="entry name" value="TIL"/>
    <property type="match status" value="3"/>
</dbReference>
<dbReference type="OrthoDB" id="9902260at2759"/>
<dbReference type="KEGG" id="xtr:101733006"/>
<keyword evidence="4" id="KW-1185">Reference proteome</keyword>
<accession>A0A8J1JZL3</accession>
<evidence type="ECO:0000313" key="4">
    <source>
        <dbReference type="Proteomes" id="UP000008143"/>
    </source>
</evidence>
<dbReference type="CDD" id="cd19941">
    <property type="entry name" value="TIL"/>
    <property type="match status" value="3"/>
</dbReference>
<dbReference type="InterPro" id="IPR002919">
    <property type="entry name" value="TIL_dom"/>
</dbReference>
<dbReference type="AlphaFoldDB" id="A0A8J1JZL3"/>